<evidence type="ECO:0000256" key="1">
    <source>
        <dbReference type="SAM" id="MobiDB-lite"/>
    </source>
</evidence>
<keyword evidence="2" id="KW-1133">Transmembrane helix</keyword>
<dbReference type="Proteomes" id="UP000032515">
    <property type="component" value="Unassembled WGS sequence"/>
</dbReference>
<dbReference type="EMBL" id="JXXE01000220">
    <property type="protein sequence ID" value="KIZ43462.1"/>
    <property type="molecule type" value="Genomic_DNA"/>
</dbReference>
<name>A0A0D7EVJ6_RHOPL</name>
<feature type="region of interest" description="Disordered" evidence="1">
    <location>
        <begin position="145"/>
        <end position="180"/>
    </location>
</feature>
<dbReference type="RefSeq" id="WP_044410201.1">
    <property type="nucleotide sequence ID" value="NZ_JXXE01000220.1"/>
</dbReference>
<evidence type="ECO:0000256" key="2">
    <source>
        <dbReference type="SAM" id="Phobius"/>
    </source>
</evidence>
<dbReference type="AlphaFoldDB" id="A0A0D7EVJ6"/>
<gene>
    <name evidence="3" type="ORF">OO17_11230</name>
</gene>
<organism evidence="3 4">
    <name type="scientific">Rhodopseudomonas palustris</name>
    <dbReference type="NCBI Taxonomy" id="1076"/>
    <lineage>
        <taxon>Bacteria</taxon>
        <taxon>Pseudomonadati</taxon>
        <taxon>Pseudomonadota</taxon>
        <taxon>Alphaproteobacteria</taxon>
        <taxon>Hyphomicrobiales</taxon>
        <taxon>Nitrobacteraceae</taxon>
        <taxon>Rhodopseudomonas</taxon>
    </lineage>
</organism>
<proteinExistence type="predicted"/>
<feature type="compositionally biased region" description="Basic and acidic residues" evidence="1">
    <location>
        <begin position="145"/>
        <end position="161"/>
    </location>
</feature>
<sequence>MKVTISRLFDNVVDAQHAIFRLEQAGVDEADISLVANNSEKYFAPDYGSAAGKGAAVGAAFGGFGGMLAGLGMLLVPGFEAVVEAGWFAAAATGALVVGVAGGLIGIVAEAGIATNQAEICAKSIRRGGSLVSVRVERSDRRRYEAVLDPAAEKSKGRDGDAPATPDSSQARKEREPSLR</sequence>
<dbReference type="PANTHER" id="PTHR36109">
    <property type="entry name" value="MEMBRANE PROTEIN-RELATED"/>
    <property type="match status" value="1"/>
</dbReference>
<feature type="transmembrane region" description="Helical" evidence="2">
    <location>
        <begin position="55"/>
        <end position="79"/>
    </location>
</feature>
<keyword evidence="2" id="KW-0472">Membrane</keyword>
<comment type="caution">
    <text evidence="3">The sequence shown here is derived from an EMBL/GenBank/DDBJ whole genome shotgun (WGS) entry which is preliminary data.</text>
</comment>
<evidence type="ECO:0000313" key="4">
    <source>
        <dbReference type="Proteomes" id="UP000032515"/>
    </source>
</evidence>
<keyword evidence="2" id="KW-0812">Transmembrane</keyword>
<evidence type="ECO:0000313" key="3">
    <source>
        <dbReference type="EMBL" id="KIZ43462.1"/>
    </source>
</evidence>
<dbReference type="PATRIC" id="fig|1076.23.peg.2175"/>
<feature type="transmembrane region" description="Helical" evidence="2">
    <location>
        <begin position="85"/>
        <end position="109"/>
    </location>
</feature>
<accession>A0A0D7EVJ6</accession>
<protein>
    <submittedName>
        <fullName evidence="3">Membrane protein</fullName>
    </submittedName>
</protein>
<reference evidence="3 4" key="1">
    <citation type="submission" date="2014-11" db="EMBL/GenBank/DDBJ databases">
        <title>Genomics and ecophysiology of heterotrophic nitrogen fixing bacteria isolated from estuarine surface water.</title>
        <authorList>
            <person name="Bentzon-Tilia M."/>
            <person name="Severin I."/>
            <person name="Hansen L.H."/>
            <person name="Riemann L."/>
        </authorList>
    </citation>
    <scope>NUCLEOTIDE SEQUENCE [LARGE SCALE GENOMIC DNA]</scope>
    <source>
        <strain evidence="3 4">BAL398</strain>
    </source>
</reference>
<feature type="compositionally biased region" description="Basic and acidic residues" evidence="1">
    <location>
        <begin position="170"/>
        <end position="180"/>
    </location>
</feature>
<dbReference type="PANTHER" id="PTHR36109:SF2">
    <property type="entry name" value="MEMBRANE PROTEIN"/>
    <property type="match status" value="1"/>
</dbReference>
<dbReference type="InterPro" id="IPR052948">
    <property type="entry name" value="Low_temp-induced_all0457"/>
</dbReference>